<evidence type="ECO:0000256" key="3">
    <source>
        <dbReference type="ARBA" id="ARBA00022618"/>
    </source>
</evidence>
<evidence type="ECO:0000259" key="12">
    <source>
        <dbReference type="PROSITE" id="PS50206"/>
    </source>
</evidence>
<dbReference type="Pfam" id="PF00581">
    <property type="entry name" value="Rhodanese"/>
    <property type="match status" value="1"/>
</dbReference>
<feature type="domain" description="Rhodanese" evidence="12">
    <location>
        <begin position="348"/>
        <end position="452"/>
    </location>
</feature>
<keyword evidence="7 10" id="KW-0131">Cell cycle</keyword>
<organism evidence="13 14">
    <name type="scientific">Cyphellophora attinorum</name>
    <dbReference type="NCBI Taxonomy" id="1664694"/>
    <lineage>
        <taxon>Eukaryota</taxon>
        <taxon>Fungi</taxon>
        <taxon>Dikarya</taxon>
        <taxon>Ascomycota</taxon>
        <taxon>Pezizomycotina</taxon>
        <taxon>Eurotiomycetes</taxon>
        <taxon>Chaetothyriomycetidae</taxon>
        <taxon>Chaetothyriales</taxon>
        <taxon>Cyphellophoraceae</taxon>
        <taxon>Cyphellophora</taxon>
    </lineage>
</organism>
<evidence type="ECO:0000256" key="6">
    <source>
        <dbReference type="ARBA" id="ARBA00022912"/>
    </source>
</evidence>
<sequence>MHFPMDYVSQMQMPPPRNAFNFRDLSMQKEVPMRRPAMDYFTMSKPIRGSSPTASLAADMSQNMHIDQSPDIIPPTPRRALFAAGMWQTRDKSFVTTPPVASSSPGVNDGMDMDTELSPLPHKAPYIPVQIQLQSPTPEETPSDEPMLTSPPTSDPIYTDTWYAPVLPVVEKKKSIPRRPSLTRMKGLSTGSIPQALHPESQLPPFKFGNYSAKPTSLSLEQIFESSPVQERTRPSPVLASSRPRPPFGGLLSNSRNGSPNSQHLRKASNPVTRPRKLTRRSLSMYEHPEDVMKGEKDNEPSLPPIMDIEGHASIPRLPHFTTDQIGDLPRISKDTMIDILDGKYDGMYQKRVIIDCRFEYEYLGGHIDGAVNFNDRERLASQLLEVEPTSNALLIFHCEYSAHRAPLVAKFIRNRDRGVNADRYPALTYPEVYILDGGYSSFYKDHRARCFPQNYVEMEAKEHEMACERGMGKVKQQRTKLMRAQTFAFGQHSPQVDSSPTAMVDVGLTLMIWNLVLTSHPLPASDLLLMACVGQALCGNSLIRRVASALWTMRNILEAINWYACIYYASP</sequence>
<dbReference type="GO" id="GO:0010971">
    <property type="term" value="P:positive regulation of G2/M transition of mitotic cell cycle"/>
    <property type="evidence" value="ECO:0007669"/>
    <property type="project" value="TreeGrafter"/>
</dbReference>
<dbReference type="GO" id="GO:0005634">
    <property type="term" value="C:nucleus"/>
    <property type="evidence" value="ECO:0007669"/>
    <property type="project" value="TreeGrafter"/>
</dbReference>
<dbReference type="SUPFAM" id="SSF52821">
    <property type="entry name" value="Rhodanese/Cell cycle control phosphatase"/>
    <property type="match status" value="1"/>
</dbReference>
<keyword evidence="3 10" id="KW-0132">Cell division</keyword>
<evidence type="ECO:0000256" key="2">
    <source>
        <dbReference type="ARBA" id="ARBA00013064"/>
    </source>
</evidence>
<dbReference type="InterPro" id="IPR001763">
    <property type="entry name" value="Rhodanese-like_dom"/>
</dbReference>
<dbReference type="EMBL" id="LFJN01000013">
    <property type="protein sequence ID" value="KPI40079.1"/>
    <property type="molecule type" value="Genomic_DNA"/>
</dbReference>
<dbReference type="EC" id="3.1.3.48" evidence="2 10"/>
<evidence type="ECO:0000256" key="10">
    <source>
        <dbReference type="RuleBase" id="RU368028"/>
    </source>
</evidence>
<dbReference type="VEuPathDB" id="FungiDB:AB675_11441"/>
<evidence type="ECO:0000313" key="13">
    <source>
        <dbReference type="EMBL" id="KPI40079.1"/>
    </source>
</evidence>
<dbReference type="Gene3D" id="3.40.250.10">
    <property type="entry name" value="Rhodanese-like domain"/>
    <property type="match status" value="1"/>
</dbReference>
<evidence type="ECO:0000256" key="1">
    <source>
        <dbReference type="ARBA" id="ARBA00011065"/>
    </source>
</evidence>
<dbReference type="InterPro" id="IPR036873">
    <property type="entry name" value="Rhodanese-like_dom_sf"/>
</dbReference>
<dbReference type="RefSeq" id="XP_018000042.1">
    <property type="nucleotide sequence ID" value="XM_018140288.1"/>
</dbReference>
<dbReference type="AlphaFoldDB" id="A0A0N0NMD6"/>
<dbReference type="GeneID" id="28732169"/>
<keyword evidence="14" id="KW-1185">Reference proteome</keyword>
<comment type="catalytic activity">
    <reaction evidence="8 10">
        <text>O-phospho-L-tyrosyl-[protein] + H2O = L-tyrosyl-[protein] + phosphate</text>
        <dbReference type="Rhea" id="RHEA:10684"/>
        <dbReference type="Rhea" id="RHEA-COMP:10136"/>
        <dbReference type="Rhea" id="RHEA-COMP:20101"/>
        <dbReference type="ChEBI" id="CHEBI:15377"/>
        <dbReference type="ChEBI" id="CHEBI:43474"/>
        <dbReference type="ChEBI" id="CHEBI:46858"/>
        <dbReference type="ChEBI" id="CHEBI:61978"/>
        <dbReference type="EC" id="3.1.3.48"/>
    </reaction>
</comment>
<proteinExistence type="inferred from homology"/>
<evidence type="ECO:0000256" key="8">
    <source>
        <dbReference type="ARBA" id="ARBA00051722"/>
    </source>
</evidence>
<keyword evidence="5 10" id="KW-0378">Hydrolase</keyword>
<dbReference type="GO" id="GO:0005737">
    <property type="term" value="C:cytoplasm"/>
    <property type="evidence" value="ECO:0007669"/>
    <property type="project" value="TreeGrafter"/>
</dbReference>
<dbReference type="STRING" id="1664694.A0A0N0NMD6"/>
<reference evidence="13 14" key="1">
    <citation type="submission" date="2015-06" db="EMBL/GenBank/DDBJ databases">
        <title>Draft genome of the ant-associated black yeast Phialophora attae CBS 131958.</title>
        <authorList>
            <person name="Moreno L.F."/>
            <person name="Stielow B.J."/>
            <person name="de Hoog S."/>
            <person name="Vicente V.A."/>
            <person name="Weiss V.A."/>
            <person name="de Vries M."/>
            <person name="Cruz L.M."/>
            <person name="Souza E.M."/>
        </authorList>
    </citation>
    <scope>NUCLEOTIDE SEQUENCE [LARGE SCALE GENOMIC DNA]</scope>
    <source>
        <strain evidence="13 14">CBS 131958</strain>
    </source>
</reference>
<protein>
    <recommendedName>
        <fullName evidence="9 10">M-phase inducer phosphatase</fullName>
        <ecNumber evidence="2 10">3.1.3.48</ecNumber>
    </recommendedName>
</protein>
<evidence type="ECO:0000256" key="5">
    <source>
        <dbReference type="ARBA" id="ARBA00022801"/>
    </source>
</evidence>
<evidence type="ECO:0000256" key="11">
    <source>
        <dbReference type="SAM" id="MobiDB-lite"/>
    </source>
</evidence>
<accession>A0A0N0NMD6</accession>
<dbReference type="GO" id="GO:0051301">
    <property type="term" value="P:cell division"/>
    <property type="evidence" value="ECO:0007669"/>
    <property type="project" value="UniProtKB-UniRule"/>
</dbReference>
<comment type="function">
    <text evidence="10">Tyrosine protein phosphatase which functions as a dosage-dependent inducer of mitotic progression.</text>
</comment>
<dbReference type="PANTHER" id="PTHR10828:SF17">
    <property type="entry name" value="PROTEIN-TYROSINE-PHOSPHATASE"/>
    <property type="match status" value="1"/>
</dbReference>
<name>A0A0N0NMD6_9EURO</name>
<dbReference type="Proteomes" id="UP000038010">
    <property type="component" value="Unassembled WGS sequence"/>
</dbReference>
<dbReference type="InterPro" id="IPR000751">
    <property type="entry name" value="MPI_Phosphatase"/>
</dbReference>
<evidence type="ECO:0000313" key="14">
    <source>
        <dbReference type="Proteomes" id="UP000038010"/>
    </source>
</evidence>
<comment type="similarity">
    <text evidence="1 10">Belongs to the MPI phosphatase family.</text>
</comment>
<dbReference type="GO" id="GO:0110032">
    <property type="term" value="P:positive regulation of G2/MI transition of meiotic cell cycle"/>
    <property type="evidence" value="ECO:0007669"/>
    <property type="project" value="TreeGrafter"/>
</dbReference>
<evidence type="ECO:0000256" key="4">
    <source>
        <dbReference type="ARBA" id="ARBA00022776"/>
    </source>
</evidence>
<feature type="compositionally biased region" description="Polar residues" evidence="11">
    <location>
        <begin position="252"/>
        <end position="263"/>
    </location>
</feature>
<keyword evidence="6 10" id="KW-0904">Protein phosphatase</keyword>
<dbReference type="PANTHER" id="PTHR10828">
    <property type="entry name" value="M-PHASE INDUCER PHOSPHATASE DUAL SPECIFICITY PHOSPHATASE CDC25"/>
    <property type="match status" value="1"/>
</dbReference>
<dbReference type="CDD" id="cd01530">
    <property type="entry name" value="Cdc25"/>
    <property type="match status" value="1"/>
</dbReference>
<dbReference type="PRINTS" id="PR00716">
    <property type="entry name" value="MPIPHPHTASE"/>
</dbReference>
<feature type="compositionally biased region" description="Basic and acidic residues" evidence="11">
    <location>
        <begin position="287"/>
        <end position="300"/>
    </location>
</feature>
<dbReference type="OrthoDB" id="26523at2759"/>
<dbReference type="FunFam" id="3.40.250.10:FF:000021">
    <property type="entry name" value="M-phase inducer phosphatase cdc-25.2"/>
    <property type="match status" value="1"/>
</dbReference>
<keyword evidence="4 10" id="KW-0498">Mitosis</keyword>
<evidence type="ECO:0000256" key="9">
    <source>
        <dbReference type="ARBA" id="ARBA00067190"/>
    </source>
</evidence>
<dbReference type="SMART" id="SM00450">
    <property type="entry name" value="RHOD"/>
    <property type="match status" value="1"/>
</dbReference>
<feature type="region of interest" description="Disordered" evidence="11">
    <location>
        <begin position="225"/>
        <end position="301"/>
    </location>
</feature>
<dbReference type="GO" id="GO:0004725">
    <property type="term" value="F:protein tyrosine phosphatase activity"/>
    <property type="evidence" value="ECO:0007669"/>
    <property type="project" value="UniProtKB-UniRule"/>
</dbReference>
<evidence type="ECO:0000256" key="7">
    <source>
        <dbReference type="ARBA" id="ARBA00023306"/>
    </source>
</evidence>
<comment type="caution">
    <text evidence="13">The sequence shown here is derived from an EMBL/GenBank/DDBJ whole genome shotgun (WGS) entry which is preliminary data.</text>
</comment>
<gene>
    <name evidence="13" type="ORF">AB675_11441</name>
</gene>
<dbReference type="GO" id="GO:0000086">
    <property type="term" value="P:G2/M transition of mitotic cell cycle"/>
    <property type="evidence" value="ECO:0007669"/>
    <property type="project" value="TreeGrafter"/>
</dbReference>
<dbReference type="PROSITE" id="PS50206">
    <property type="entry name" value="RHODANESE_3"/>
    <property type="match status" value="1"/>
</dbReference>